<dbReference type="EMBL" id="MU827784">
    <property type="protein sequence ID" value="KAJ7334447.1"/>
    <property type="molecule type" value="Genomic_DNA"/>
</dbReference>
<feature type="compositionally biased region" description="Basic and acidic residues" evidence="2">
    <location>
        <begin position="487"/>
        <end position="499"/>
    </location>
</feature>
<accession>A0A9X0CFE6</accession>
<dbReference type="InterPro" id="IPR000980">
    <property type="entry name" value="SH2"/>
</dbReference>
<feature type="compositionally biased region" description="Basic and acidic residues" evidence="2">
    <location>
        <begin position="350"/>
        <end position="361"/>
    </location>
</feature>
<feature type="compositionally biased region" description="Polar residues" evidence="2">
    <location>
        <begin position="506"/>
        <end position="520"/>
    </location>
</feature>
<dbReference type="OrthoDB" id="2412973at2759"/>
<dbReference type="InterPro" id="IPR036860">
    <property type="entry name" value="SH2_dom_sf"/>
</dbReference>
<dbReference type="PANTHER" id="PTHR14247:SF8">
    <property type="entry name" value="RAS-GEF DOMAIN-CONTAINING PROTEIN"/>
    <property type="match status" value="1"/>
</dbReference>
<feature type="region of interest" description="Disordered" evidence="2">
    <location>
        <begin position="276"/>
        <end position="309"/>
    </location>
</feature>
<dbReference type="AlphaFoldDB" id="A0A9X0CFE6"/>
<keyword evidence="1" id="KW-0727">SH2 domain</keyword>
<proteinExistence type="predicted"/>
<evidence type="ECO:0000259" key="3">
    <source>
        <dbReference type="PROSITE" id="PS50001"/>
    </source>
</evidence>
<dbReference type="Pfam" id="PF00017">
    <property type="entry name" value="SH2"/>
    <property type="match status" value="1"/>
</dbReference>
<dbReference type="PRINTS" id="PR00401">
    <property type="entry name" value="SH2DOMAIN"/>
</dbReference>
<dbReference type="InterPro" id="IPR036964">
    <property type="entry name" value="RASGEF_cat_dom_sf"/>
</dbReference>
<feature type="region of interest" description="Disordered" evidence="2">
    <location>
        <begin position="350"/>
        <end position="541"/>
    </location>
</feature>
<dbReference type="Gene3D" id="3.30.505.10">
    <property type="entry name" value="SH2 domain"/>
    <property type="match status" value="1"/>
</dbReference>
<evidence type="ECO:0000256" key="1">
    <source>
        <dbReference type="PROSITE-ProRule" id="PRU00191"/>
    </source>
</evidence>
<feature type="compositionally biased region" description="Basic and acidic residues" evidence="2">
    <location>
        <begin position="376"/>
        <end position="391"/>
    </location>
</feature>
<name>A0A9X0CFE6_9CNID</name>
<feature type="compositionally biased region" description="Basic and acidic residues" evidence="2">
    <location>
        <begin position="521"/>
        <end position="536"/>
    </location>
</feature>
<dbReference type="SUPFAM" id="SSF48366">
    <property type="entry name" value="Ras GEF"/>
    <property type="match status" value="1"/>
</dbReference>
<feature type="domain" description="SH2" evidence="3">
    <location>
        <begin position="71"/>
        <end position="169"/>
    </location>
</feature>
<dbReference type="Gene3D" id="1.10.840.10">
    <property type="entry name" value="Ras guanine-nucleotide exchange factors catalytic domain"/>
    <property type="match status" value="2"/>
</dbReference>
<feature type="compositionally biased region" description="Polar residues" evidence="2">
    <location>
        <begin position="472"/>
        <end position="486"/>
    </location>
</feature>
<comment type="caution">
    <text evidence="4">The sequence shown here is derived from an EMBL/GenBank/DDBJ whole genome shotgun (WGS) entry which is preliminary data.</text>
</comment>
<feature type="compositionally biased region" description="Basic and acidic residues" evidence="2">
    <location>
        <begin position="431"/>
        <end position="454"/>
    </location>
</feature>
<keyword evidence="5" id="KW-1185">Reference proteome</keyword>
<dbReference type="InterPro" id="IPR023578">
    <property type="entry name" value="Ras_GEF_dom_sf"/>
</dbReference>
<feature type="compositionally biased region" description="Basic and acidic residues" evidence="2">
    <location>
        <begin position="23"/>
        <end position="34"/>
    </location>
</feature>
<evidence type="ECO:0000313" key="4">
    <source>
        <dbReference type="EMBL" id="KAJ7334447.1"/>
    </source>
</evidence>
<feature type="compositionally biased region" description="Low complexity" evidence="2">
    <location>
        <begin position="1"/>
        <end position="10"/>
    </location>
</feature>
<evidence type="ECO:0000256" key="2">
    <source>
        <dbReference type="SAM" id="MobiDB-lite"/>
    </source>
</evidence>
<protein>
    <recommendedName>
        <fullName evidence="3">SH2 domain-containing protein</fullName>
    </recommendedName>
</protein>
<dbReference type="SMART" id="SM00252">
    <property type="entry name" value="SH2"/>
    <property type="match status" value="1"/>
</dbReference>
<dbReference type="SUPFAM" id="SSF55550">
    <property type="entry name" value="SH2 domain"/>
    <property type="match status" value="1"/>
</dbReference>
<dbReference type="InterPro" id="IPR051853">
    <property type="entry name" value="SH2-Ras-GEF_adapter"/>
</dbReference>
<reference evidence="4" key="1">
    <citation type="submission" date="2023-01" db="EMBL/GenBank/DDBJ databases">
        <title>Genome assembly of the deep-sea coral Lophelia pertusa.</title>
        <authorList>
            <person name="Herrera S."/>
            <person name="Cordes E."/>
        </authorList>
    </citation>
    <scope>NUCLEOTIDE SEQUENCE</scope>
    <source>
        <strain evidence="4">USNM1676648</strain>
        <tissue evidence="4">Polyp</tissue>
    </source>
</reference>
<dbReference type="GO" id="GO:0007264">
    <property type="term" value="P:small GTPase-mediated signal transduction"/>
    <property type="evidence" value="ECO:0007669"/>
    <property type="project" value="InterPro"/>
</dbReference>
<organism evidence="4 5">
    <name type="scientific">Desmophyllum pertusum</name>
    <dbReference type="NCBI Taxonomy" id="174260"/>
    <lineage>
        <taxon>Eukaryota</taxon>
        <taxon>Metazoa</taxon>
        <taxon>Cnidaria</taxon>
        <taxon>Anthozoa</taxon>
        <taxon>Hexacorallia</taxon>
        <taxon>Scleractinia</taxon>
        <taxon>Caryophylliina</taxon>
        <taxon>Caryophylliidae</taxon>
        <taxon>Desmophyllum</taxon>
    </lineage>
</organism>
<dbReference type="PROSITE" id="PS50001">
    <property type="entry name" value="SH2"/>
    <property type="match status" value="1"/>
</dbReference>
<gene>
    <name evidence="4" type="ORF">OS493_014764</name>
</gene>
<feature type="region of interest" description="Disordered" evidence="2">
    <location>
        <begin position="1"/>
        <end position="37"/>
    </location>
</feature>
<dbReference type="Proteomes" id="UP001163046">
    <property type="component" value="Unassembled WGS sequence"/>
</dbReference>
<evidence type="ECO:0000313" key="5">
    <source>
        <dbReference type="Proteomes" id="UP001163046"/>
    </source>
</evidence>
<sequence length="832" mass="93545">MSSSSQNGFRSRSKTLPLPSSRVKIEKNIAEPKPRSPYPFRRLADLLKRKRKRGKGDADSLNSLPLERQTWFHGKITADYAERYLRRDGNFLVREDPAKPGSCFLVVRHKRSPLHIPLCKVNSSKGTRIKYRTEGSSNSFDSISELINYHITEKKPLSPNTSAVITHAVSRDATLLSADDLKKNLNANHLNSLLWTVQSKQREKIPQAFIAQTVKEENLSERFYETPPGENEEENLRKVWKIRNGFMTNLTRRTIIMTNQVKIIIHQCQFAESNKKEHYDKQNEEENGDSYYDKPTTEDDSNDSFYDKPSTVETCEEFYDTPAKNNLQDSQENLYDQPKGSIECLYDKPKGSLDNLYDKPPAKPKRDKPPKGSQELYDKPRAKPKRIESFRNSDPTVSSKVGKLRPQLASRCSAPSLNTFAVGTAASRLPPESRFDTLPEKRHSGAELLVRHATSDMSPDGNHLESEPFYSTPPSRQNESPSSSAKSELDSPENQKEIYDVPPDSVSASKQALPSKSISDNADKDVSPKDKEDKSSRAGPMDKQGIFLNVMKKIGEKLLVPFLESDCLSLARHMTRVDLVLQWGEQPHRQSWSIEDGTGGAKGLEILTLPQGRDKRAQLLTRFANVTHWVATLVVAAGDLGTRGKVLSKLIELADVLSDKLGNTASPHVVMPSSPVLLHRYSLPQHPQAISRALKLGAPSPFPGVCLPYIVPLIRYMEMTPDEVLNDWAHAEVDLGLETIIAHLDSGRTLTQQLDEFRQEAVSRLQTDEYVVDCQLMEYFQEKLNVGNVLGLGPDPKNRTNKLRTLLQWLSENAERSTNAESSGTSPKNEIK</sequence>
<dbReference type="PANTHER" id="PTHR14247">
    <property type="entry name" value="BREAST CANCER ANTI-ESTROGEN RESISTANCE PROTEIN 3 HOMOLOG-LIKE PROTEIN"/>
    <property type="match status" value="1"/>
</dbReference>
<dbReference type="GO" id="GO:0005085">
    <property type="term" value="F:guanyl-nucleotide exchange factor activity"/>
    <property type="evidence" value="ECO:0007669"/>
    <property type="project" value="InterPro"/>
</dbReference>